<sequence length="89" mass="10209">MRRTKGDPLRPSFTVSFFDSSYRTQTKQYTDIPYPIIPTPTTRRRCRRHHCKTNSSTIAPQTITHIQLPLNSILNSSLSPTITVGFVCR</sequence>
<gene>
    <name evidence="1" type="ORF">RJT34_22965</name>
</gene>
<dbReference type="AlphaFoldDB" id="A0AAN9IHZ0"/>
<dbReference type="Proteomes" id="UP001359559">
    <property type="component" value="Unassembled WGS sequence"/>
</dbReference>
<evidence type="ECO:0000313" key="1">
    <source>
        <dbReference type="EMBL" id="KAK7277945.1"/>
    </source>
</evidence>
<name>A0AAN9IHZ0_CLITE</name>
<dbReference type="EMBL" id="JAYKXN010000006">
    <property type="protein sequence ID" value="KAK7277945.1"/>
    <property type="molecule type" value="Genomic_DNA"/>
</dbReference>
<protein>
    <submittedName>
        <fullName evidence="1">Uncharacterized protein</fullName>
    </submittedName>
</protein>
<accession>A0AAN9IHZ0</accession>
<organism evidence="1 2">
    <name type="scientific">Clitoria ternatea</name>
    <name type="common">Butterfly pea</name>
    <dbReference type="NCBI Taxonomy" id="43366"/>
    <lineage>
        <taxon>Eukaryota</taxon>
        <taxon>Viridiplantae</taxon>
        <taxon>Streptophyta</taxon>
        <taxon>Embryophyta</taxon>
        <taxon>Tracheophyta</taxon>
        <taxon>Spermatophyta</taxon>
        <taxon>Magnoliopsida</taxon>
        <taxon>eudicotyledons</taxon>
        <taxon>Gunneridae</taxon>
        <taxon>Pentapetalae</taxon>
        <taxon>rosids</taxon>
        <taxon>fabids</taxon>
        <taxon>Fabales</taxon>
        <taxon>Fabaceae</taxon>
        <taxon>Papilionoideae</taxon>
        <taxon>50 kb inversion clade</taxon>
        <taxon>NPAAA clade</taxon>
        <taxon>indigoferoid/millettioid clade</taxon>
        <taxon>Phaseoleae</taxon>
        <taxon>Clitoria</taxon>
    </lineage>
</organism>
<reference evidence="1 2" key="1">
    <citation type="submission" date="2024-01" db="EMBL/GenBank/DDBJ databases">
        <title>The genomes of 5 underutilized Papilionoideae crops provide insights into root nodulation and disease resistance.</title>
        <authorList>
            <person name="Yuan L."/>
        </authorList>
    </citation>
    <scope>NUCLEOTIDE SEQUENCE [LARGE SCALE GENOMIC DNA]</scope>
    <source>
        <strain evidence="1">LY-2023</strain>
        <tissue evidence="1">Leaf</tissue>
    </source>
</reference>
<proteinExistence type="predicted"/>
<evidence type="ECO:0000313" key="2">
    <source>
        <dbReference type="Proteomes" id="UP001359559"/>
    </source>
</evidence>
<keyword evidence="2" id="KW-1185">Reference proteome</keyword>
<comment type="caution">
    <text evidence="1">The sequence shown here is derived from an EMBL/GenBank/DDBJ whole genome shotgun (WGS) entry which is preliminary data.</text>
</comment>